<gene>
    <name evidence="1" type="ORF">H3V42_24790</name>
</gene>
<dbReference type="AlphaFoldDB" id="A0A9X7YC32"/>
<proteinExistence type="predicted"/>
<reference evidence="1 2" key="1">
    <citation type="submission" date="2020-07" db="EMBL/GenBank/DDBJ databases">
        <title>Whole genome sequence of Sphingobium yanoikuyae A3.</title>
        <authorList>
            <person name="Han S.-S."/>
        </authorList>
    </citation>
    <scope>NUCLEOTIDE SEQUENCE [LARGE SCALE GENOMIC DNA]</scope>
    <source>
        <strain evidence="1 2">A3</strain>
    </source>
</reference>
<sequence length="106" mass="11963">MGAINHPSQPPDALPLDPIRVFLPNISDAEYRHRNRIRISRNIATAKIPAMTDYGQARQLLWLVVDTATEWMLGPATVEALELVAEQWRRLLIVADTAHMLEALPE</sequence>
<evidence type="ECO:0000313" key="1">
    <source>
        <dbReference type="EMBL" id="QNG45009.1"/>
    </source>
</evidence>
<organism evidence="1 2">
    <name type="scientific">Sphingobium yanoikuyae</name>
    <name type="common">Sphingomonas yanoikuyae</name>
    <dbReference type="NCBI Taxonomy" id="13690"/>
    <lineage>
        <taxon>Bacteria</taxon>
        <taxon>Pseudomonadati</taxon>
        <taxon>Pseudomonadota</taxon>
        <taxon>Alphaproteobacteria</taxon>
        <taxon>Sphingomonadales</taxon>
        <taxon>Sphingomonadaceae</taxon>
        <taxon>Sphingobium</taxon>
    </lineage>
</organism>
<accession>A0A9X7YC32</accession>
<protein>
    <submittedName>
        <fullName evidence="1">Uncharacterized protein</fullName>
    </submittedName>
</protein>
<evidence type="ECO:0000313" key="2">
    <source>
        <dbReference type="Proteomes" id="UP000515377"/>
    </source>
</evidence>
<name>A0A9X7YC32_SPHYA</name>
<dbReference type="Proteomes" id="UP000515377">
    <property type="component" value="Chromosome"/>
</dbReference>
<dbReference type="EMBL" id="CP060122">
    <property type="protein sequence ID" value="QNG45009.1"/>
    <property type="molecule type" value="Genomic_DNA"/>
</dbReference>